<keyword evidence="1" id="KW-0812">Transmembrane</keyword>
<accession>A0A6P8X0C4</accession>
<feature type="chain" id="PRO_5028279623" evidence="2">
    <location>
        <begin position="28"/>
        <end position="207"/>
    </location>
</feature>
<evidence type="ECO:0000313" key="4">
    <source>
        <dbReference type="RefSeq" id="XP_034093382.1"/>
    </source>
</evidence>
<dbReference type="Proteomes" id="UP000515161">
    <property type="component" value="Unplaced"/>
</dbReference>
<keyword evidence="3" id="KW-1185">Reference proteome</keyword>
<reference evidence="4" key="1">
    <citation type="submission" date="2025-08" db="UniProtKB">
        <authorList>
            <consortium name="RefSeq"/>
        </authorList>
    </citation>
    <scope>IDENTIFICATION</scope>
</reference>
<dbReference type="OrthoDB" id="8962468at2759"/>
<organism evidence="3 4">
    <name type="scientific">Gymnodraco acuticeps</name>
    <name type="common">Antarctic dragonfish</name>
    <dbReference type="NCBI Taxonomy" id="8218"/>
    <lineage>
        <taxon>Eukaryota</taxon>
        <taxon>Metazoa</taxon>
        <taxon>Chordata</taxon>
        <taxon>Craniata</taxon>
        <taxon>Vertebrata</taxon>
        <taxon>Euteleostomi</taxon>
        <taxon>Actinopterygii</taxon>
        <taxon>Neopterygii</taxon>
        <taxon>Teleostei</taxon>
        <taxon>Neoteleostei</taxon>
        <taxon>Acanthomorphata</taxon>
        <taxon>Eupercaria</taxon>
        <taxon>Perciformes</taxon>
        <taxon>Notothenioidei</taxon>
        <taxon>Bathydraconidae</taxon>
        <taxon>Gymnodraco</taxon>
    </lineage>
</organism>
<dbReference type="RefSeq" id="XP_034093382.1">
    <property type="nucleotide sequence ID" value="XM_034237491.1"/>
</dbReference>
<protein>
    <submittedName>
        <fullName evidence="4">Uncharacterized protein LOC117560567</fullName>
    </submittedName>
</protein>
<keyword evidence="2" id="KW-0732">Signal</keyword>
<dbReference type="InParanoid" id="A0A6P8X0C4"/>
<dbReference type="AlphaFoldDB" id="A0A6P8X0C4"/>
<evidence type="ECO:0000256" key="2">
    <source>
        <dbReference type="SAM" id="SignalP"/>
    </source>
</evidence>
<feature type="signal peptide" evidence="2">
    <location>
        <begin position="1"/>
        <end position="27"/>
    </location>
</feature>
<dbReference type="GeneID" id="117560567"/>
<proteinExistence type="predicted"/>
<keyword evidence="1" id="KW-1133">Transmembrane helix</keyword>
<name>A0A6P8X0C4_GYMAC</name>
<sequence>MNFKMTNITCGLLAVAFSALAVMLAAAADAPPELTCNVTKTPDGYLHQLSRSSDCDTCWEDKDGGVLARKQDYDKNKVQSLTNQSLTSKLCHDNINYASTCSSNTNSTDSRQQTGDNRLTYERAHCTYTCSSPISDPQASQPIPVNPVAKQNLTWQILLGVVVVVVVGVGVGVLTAGILYIRKKKACRPVVNSIEEQEVMVEIPDVN</sequence>
<evidence type="ECO:0000256" key="1">
    <source>
        <dbReference type="SAM" id="Phobius"/>
    </source>
</evidence>
<feature type="transmembrane region" description="Helical" evidence="1">
    <location>
        <begin position="153"/>
        <end position="181"/>
    </location>
</feature>
<dbReference type="KEGG" id="gacu:117560567"/>
<keyword evidence="1" id="KW-0472">Membrane</keyword>
<evidence type="ECO:0000313" key="3">
    <source>
        <dbReference type="Proteomes" id="UP000515161"/>
    </source>
</evidence>
<gene>
    <name evidence="4" type="primary">LOC117560567</name>
</gene>